<sequence>MEEIEERTSIRQELSNLTFEELEELKQKMGLTLYNEAMFGTTTKKQLSKKKQMQLFKRENKNRPREISSRSRAPPVREVVHVKKVVKRDPRFDESCGELNTEMWDKNYDFLKNMQKEEVQELKKSLKDEHYDEDKRVEVKKYIQTFKNKEKSKAENDKEKQKRKLEKEENIKRMAQGKNPFYMKKSTRKFLDLAEKYEELKASGKLETYLKKKRKKNQTRDKKTIPTV</sequence>
<evidence type="ECO:0000256" key="6">
    <source>
        <dbReference type="RuleBase" id="RU368027"/>
    </source>
</evidence>
<feature type="compositionally biased region" description="Basic and acidic residues" evidence="7">
    <location>
        <begin position="147"/>
        <end position="172"/>
    </location>
</feature>
<dbReference type="OrthoDB" id="448446at2759"/>
<comment type="caution">
    <text evidence="8">The sequence shown here is derived from an EMBL/GenBank/DDBJ whole genome shotgun (WGS) entry which is preliminary data.</text>
</comment>
<evidence type="ECO:0000256" key="1">
    <source>
        <dbReference type="ARBA" id="ARBA00004604"/>
    </source>
</evidence>
<dbReference type="PANTHER" id="PTHR21738:SF0">
    <property type="entry name" value="RIBOSOMAL RNA PROCESSING PROTEIN 36 HOMOLOG"/>
    <property type="match status" value="1"/>
</dbReference>
<feature type="region of interest" description="Disordered" evidence="7">
    <location>
        <begin position="147"/>
        <end position="179"/>
    </location>
</feature>
<dbReference type="OMA" id="CRNVEQK"/>
<comment type="similarity">
    <text evidence="2 6">Belongs to the RRP36 family.</text>
</comment>
<dbReference type="Proteomes" id="UP000198287">
    <property type="component" value="Unassembled WGS sequence"/>
</dbReference>
<dbReference type="PANTHER" id="PTHR21738">
    <property type="entry name" value="RIBOSOMAL RNA PROCESSING PROTEIN 36 HOMOLOG"/>
    <property type="match status" value="1"/>
</dbReference>
<name>A0A226EXJ1_FOLCA</name>
<protein>
    <recommendedName>
        <fullName evidence="6">rRNA biogenesis protein RRP36</fullName>
    </recommendedName>
</protein>
<comment type="subcellular location">
    <subcellularLocation>
        <location evidence="1 6">Nucleus</location>
        <location evidence="1 6">Nucleolus</location>
    </subcellularLocation>
</comment>
<dbReference type="InterPro" id="IPR009292">
    <property type="entry name" value="RRP36"/>
</dbReference>
<organism evidence="8 9">
    <name type="scientific">Folsomia candida</name>
    <name type="common">Springtail</name>
    <dbReference type="NCBI Taxonomy" id="158441"/>
    <lineage>
        <taxon>Eukaryota</taxon>
        <taxon>Metazoa</taxon>
        <taxon>Ecdysozoa</taxon>
        <taxon>Arthropoda</taxon>
        <taxon>Hexapoda</taxon>
        <taxon>Collembola</taxon>
        <taxon>Entomobryomorpha</taxon>
        <taxon>Isotomoidea</taxon>
        <taxon>Isotomidae</taxon>
        <taxon>Proisotominae</taxon>
        <taxon>Folsomia</taxon>
    </lineage>
</organism>
<evidence type="ECO:0000256" key="3">
    <source>
        <dbReference type="ARBA" id="ARBA00022517"/>
    </source>
</evidence>
<keyword evidence="3 6" id="KW-0690">Ribosome biogenesis</keyword>
<evidence type="ECO:0000256" key="4">
    <source>
        <dbReference type="ARBA" id="ARBA00022552"/>
    </source>
</evidence>
<keyword evidence="4 6" id="KW-0698">rRNA processing</keyword>
<evidence type="ECO:0000313" key="8">
    <source>
        <dbReference type="EMBL" id="OXA61794.1"/>
    </source>
</evidence>
<dbReference type="GO" id="GO:0000462">
    <property type="term" value="P:maturation of SSU-rRNA from tricistronic rRNA transcript (SSU-rRNA, 5.8S rRNA, LSU-rRNA)"/>
    <property type="evidence" value="ECO:0007669"/>
    <property type="project" value="TreeGrafter"/>
</dbReference>
<dbReference type="Pfam" id="PF06102">
    <property type="entry name" value="RRP36"/>
    <property type="match status" value="1"/>
</dbReference>
<keyword evidence="6" id="KW-0687">Ribonucleoprotein</keyword>
<gene>
    <name evidence="8" type="ORF">Fcan01_03773</name>
</gene>
<reference evidence="8 9" key="1">
    <citation type="submission" date="2015-12" db="EMBL/GenBank/DDBJ databases">
        <title>The genome of Folsomia candida.</title>
        <authorList>
            <person name="Faddeeva A."/>
            <person name="Derks M.F."/>
            <person name="Anvar Y."/>
            <person name="Smit S."/>
            <person name="Van Straalen N."/>
            <person name="Roelofs D."/>
        </authorList>
    </citation>
    <scope>NUCLEOTIDE SEQUENCE [LARGE SCALE GENOMIC DNA]</scope>
    <source>
        <strain evidence="8 9">VU population</strain>
        <tissue evidence="8">Whole body</tissue>
    </source>
</reference>
<evidence type="ECO:0000256" key="5">
    <source>
        <dbReference type="ARBA" id="ARBA00023242"/>
    </source>
</evidence>
<dbReference type="EMBL" id="LNIX01000001">
    <property type="protein sequence ID" value="OXA61794.1"/>
    <property type="molecule type" value="Genomic_DNA"/>
</dbReference>
<evidence type="ECO:0000256" key="7">
    <source>
        <dbReference type="SAM" id="MobiDB-lite"/>
    </source>
</evidence>
<dbReference type="AlphaFoldDB" id="A0A226EXJ1"/>
<feature type="compositionally biased region" description="Basic and acidic residues" evidence="7">
    <location>
        <begin position="56"/>
        <end position="69"/>
    </location>
</feature>
<accession>A0A226EXJ1</accession>
<dbReference type="GO" id="GO:0030686">
    <property type="term" value="C:90S preribosome"/>
    <property type="evidence" value="ECO:0007669"/>
    <property type="project" value="TreeGrafter"/>
</dbReference>
<keyword evidence="9" id="KW-1185">Reference proteome</keyword>
<comment type="function">
    <text evidence="6">Component of the 90S pre-ribosome involved in the maturation of rRNAs. Required for early cleavages of the pre-RNAs in the 40S ribosomal subunit maturation pathway.</text>
</comment>
<dbReference type="GO" id="GO:0005730">
    <property type="term" value="C:nucleolus"/>
    <property type="evidence" value="ECO:0007669"/>
    <property type="project" value="UniProtKB-SubCell"/>
</dbReference>
<feature type="region of interest" description="Disordered" evidence="7">
    <location>
        <begin position="55"/>
        <end position="75"/>
    </location>
</feature>
<comment type="subunit">
    <text evidence="6">Associates with 90S and pre-40S pre-ribosomal particles.</text>
</comment>
<keyword evidence="5 6" id="KW-0539">Nucleus</keyword>
<dbReference type="STRING" id="158441.A0A226EXJ1"/>
<evidence type="ECO:0000313" key="9">
    <source>
        <dbReference type="Proteomes" id="UP000198287"/>
    </source>
</evidence>
<evidence type="ECO:0000256" key="2">
    <source>
        <dbReference type="ARBA" id="ARBA00009418"/>
    </source>
</evidence>
<proteinExistence type="inferred from homology"/>